<dbReference type="EMBL" id="DAANLM010000018">
    <property type="protein sequence ID" value="HAD0384380.1"/>
    <property type="molecule type" value="Genomic_DNA"/>
</dbReference>
<organism evidence="3">
    <name type="scientific">Salmonella typhimurium</name>
    <dbReference type="NCBI Taxonomy" id="90371"/>
    <lineage>
        <taxon>Bacteria</taxon>
        <taxon>Pseudomonadati</taxon>
        <taxon>Pseudomonadota</taxon>
        <taxon>Gammaproteobacteria</taxon>
        <taxon>Enterobacterales</taxon>
        <taxon>Enterobacteriaceae</taxon>
        <taxon>Salmonella</taxon>
    </lineage>
</organism>
<evidence type="ECO:0000313" key="14">
    <source>
        <dbReference type="EMBL" id="HAD0930256.1"/>
    </source>
</evidence>
<proteinExistence type="predicted"/>
<dbReference type="EMBL" id="DAANGW010000010">
    <property type="protein sequence ID" value="HAC9806564.1"/>
    <property type="molecule type" value="Genomic_DNA"/>
</dbReference>
<evidence type="ECO:0000313" key="11">
    <source>
        <dbReference type="EMBL" id="HAD0384380.1"/>
    </source>
</evidence>
<evidence type="ECO:0000313" key="6">
    <source>
        <dbReference type="EMBL" id="HAD0331263.1"/>
    </source>
</evidence>
<dbReference type="EMBL" id="DAANHC010000008">
    <property type="protein sequence ID" value="HAC9845363.1"/>
    <property type="molecule type" value="Genomic_DNA"/>
</dbReference>
<dbReference type="SUPFAM" id="SSF69349">
    <property type="entry name" value="Phage fibre proteins"/>
    <property type="match status" value="1"/>
</dbReference>
<name>A0A707KXR0_SALTM</name>
<reference evidence="3" key="2">
    <citation type="submission" date="2019-08" db="EMBL/GenBank/DDBJ databases">
        <authorList>
            <consortium name="NCBI Pathogen Detection Project"/>
        </authorList>
    </citation>
    <scope>NUCLEOTIDE SEQUENCE</scope>
    <source>
        <strain evidence="3">A24910</strain>
        <strain evidence="1">A32773</strain>
        <strain evidence="4">A38596</strain>
        <strain evidence="5">A39051</strain>
        <strain evidence="2">D14916</strain>
        <strain evidence="6">Q134F8</strain>
        <strain evidence="10">Q175F4_TH</strain>
        <strain evidence="14">Q217A</strain>
        <strain evidence="11">Q255F1_BM</strain>
        <strain evidence="13">Q285F3_BM</strain>
        <strain evidence="7">Q303F3</strain>
        <strain evidence="8">Q435A1</strain>
        <strain evidence="9">Q435A2</strain>
        <strain evidence="12">Q435F1</strain>
        <strain evidence="15">Q435F2</strain>
    </source>
</reference>
<dbReference type="EMBL" id="DAANGX010000013">
    <property type="protein sequence ID" value="HAC9821284.1"/>
    <property type="molecule type" value="Genomic_DNA"/>
</dbReference>
<dbReference type="EMBL" id="DAANHB010000005">
    <property type="protein sequence ID" value="HAC9840233.1"/>
    <property type="molecule type" value="Genomic_DNA"/>
</dbReference>
<protein>
    <submittedName>
        <fullName evidence="3">Uncharacterized protein</fullName>
    </submittedName>
</protein>
<evidence type="ECO:0000313" key="15">
    <source>
        <dbReference type="EMBL" id="HAD0996350.1"/>
    </source>
</evidence>
<reference evidence="3" key="1">
    <citation type="journal article" date="2018" name="Genome Biol.">
        <title>SKESA: strategic k-mer extension for scrupulous assemblies.</title>
        <authorList>
            <person name="Souvorov A."/>
            <person name="Agarwala R."/>
            <person name="Lipman D.J."/>
        </authorList>
    </citation>
    <scope>NUCLEOTIDE SEQUENCE</scope>
    <source>
        <strain evidence="3">A24910</strain>
        <strain evidence="1">A32773</strain>
        <strain evidence="4">A38596</strain>
        <strain evidence="5">A39051</strain>
        <strain evidence="2">D14916</strain>
        <strain evidence="6">Q134F8</strain>
        <strain evidence="10">Q175F4_TH</strain>
        <strain evidence="14">Q217A</strain>
        <strain evidence="11">Q255F1_BM</strain>
        <strain evidence="13">Q285F3_BM</strain>
        <strain evidence="7">Q303F3</strain>
        <strain evidence="8">Q435A1</strain>
        <strain evidence="9">Q435A2</strain>
        <strain evidence="12">Q435F1</strain>
        <strain evidence="15">Q435F2</strain>
    </source>
</reference>
<evidence type="ECO:0000313" key="7">
    <source>
        <dbReference type="EMBL" id="HAD0345438.1"/>
    </source>
</evidence>
<dbReference type="EMBL" id="DAANLD010000018">
    <property type="protein sequence ID" value="HAD0331263.1"/>
    <property type="molecule type" value="Genomic_DNA"/>
</dbReference>
<comment type="caution">
    <text evidence="3">The sequence shown here is derived from an EMBL/GenBank/DDBJ whole genome shotgun (WGS) entry which is preliminary data.</text>
</comment>
<dbReference type="EMBL" id="DAANQN010000017">
    <property type="protein sequence ID" value="HAD0996350.1"/>
    <property type="molecule type" value="Genomic_DNA"/>
</dbReference>
<evidence type="ECO:0000313" key="1">
    <source>
        <dbReference type="EMBL" id="HAC9806564.1"/>
    </source>
</evidence>
<evidence type="ECO:0000313" key="10">
    <source>
        <dbReference type="EMBL" id="HAD0379021.1"/>
    </source>
</evidence>
<dbReference type="AlphaFoldDB" id="A0A707KXR0"/>
<dbReference type="EMBL" id="DAANLN010000017">
    <property type="protein sequence ID" value="HAD0379021.1"/>
    <property type="molecule type" value="Genomic_DNA"/>
</dbReference>
<evidence type="ECO:0000313" key="3">
    <source>
        <dbReference type="EMBL" id="HAC9840233.1"/>
    </source>
</evidence>
<gene>
    <name evidence="3" type="ORF">G0L03_01795</name>
    <name evidence="4" type="ORF">G0L06_03105</name>
    <name evidence="2" type="ORF">G0L07_05810</name>
    <name evidence="1" type="ORF">G0L10_04355</name>
    <name evidence="5" type="ORF">G0L14_04245</name>
    <name evidence="6" type="ORF">G0M39_13035</name>
    <name evidence="14" type="ORF">G0M41_14110</name>
    <name evidence="7" type="ORF">G0M45_12600</name>
    <name evidence="12" type="ORF">G0M53_15215</name>
    <name evidence="15" type="ORF">G0M55_14205</name>
    <name evidence="13" type="ORF">G0M56_15570</name>
    <name evidence="8" type="ORF">G0M65_15245</name>
    <name evidence="11" type="ORF">G0M67_15455</name>
    <name evidence="10" type="ORF">GTH90_12645</name>
    <name evidence="9" type="ORF">GTH99_14245</name>
</gene>
<dbReference type="EMBL" id="DAANLJ010000017">
    <property type="protein sequence ID" value="HAD0374407.1"/>
    <property type="molecule type" value="Genomic_DNA"/>
</dbReference>
<evidence type="ECO:0000313" key="2">
    <source>
        <dbReference type="EMBL" id="HAC9821284.1"/>
    </source>
</evidence>
<dbReference type="EMBL" id="DAANQA010000019">
    <property type="protein sequence ID" value="HAD0930256.1"/>
    <property type="molecule type" value="Genomic_DNA"/>
</dbReference>
<dbReference type="EMBL" id="DAANLR010000019">
    <property type="protein sequence ID" value="HAD0399114.1"/>
    <property type="molecule type" value="Genomic_DNA"/>
</dbReference>
<evidence type="ECO:0000313" key="13">
    <source>
        <dbReference type="EMBL" id="HAD0399114.1"/>
    </source>
</evidence>
<sequence>MTKTVFIGGGHDCSITLSNATSLSAGDRVSAFALDRCQIKTGEDSFIQCRHSCEISVGSSSKIDAGNFSKVTAGIDSSITVGPCSTVTAGENSEIRFTWWLGNKLETTIARIGQNGLLPNTPYQLIEGRITAVS</sequence>
<evidence type="ECO:0000313" key="9">
    <source>
        <dbReference type="EMBL" id="HAD0374407.1"/>
    </source>
</evidence>
<evidence type="ECO:0000313" key="4">
    <source>
        <dbReference type="EMBL" id="HAC9845363.1"/>
    </source>
</evidence>
<accession>A0A707KXR0</accession>
<dbReference type="EMBL" id="DAANLI010000020">
    <property type="protein sequence ID" value="HAD0360033.1"/>
    <property type="molecule type" value="Genomic_DNA"/>
</dbReference>
<dbReference type="EMBL" id="DAANHF010000011">
    <property type="protein sequence ID" value="HAC9850441.1"/>
    <property type="molecule type" value="Genomic_DNA"/>
</dbReference>
<evidence type="ECO:0000313" key="5">
    <source>
        <dbReference type="EMBL" id="HAC9850441.1"/>
    </source>
</evidence>
<dbReference type="EMBL" id="DAANLF010000017">
    <property type="protein sequence ID" value="HAD0345438.1"/>
    <property type="molecule type" value="Genomic_DNA"/>
</dbReference>
<evidence type="ECO:0000313" key="8">
    <source>
        <dbReference type="EMBL" id="HAD0360033.1"/>
    </source>
</evidence>
<dbReference type="EMBL" id="DAANLO010000021">
    <property type="protein sequence ID" value="HAD0389164.1"/>
    <property type="molecule type" value="Genomic_DNA"/>
</dbReference>
<evidence type="ECO:0000313" key="12">
    <source>
        <dbReference type="EMBL" id="HAD0389164.1"/>
    </source>
</evidence>